<sequence>MGKCPVCNRKAKRNCLLEDITSICSACCGSIRKENTCSKCSYYQPPRRNYKQITAYSPNEMEASLYLQNISEVIESAICDYDYEASWSLKDPTAIRIIELLLDQYHFQDTQPKEENETILLGFKQVAKQMQKNLKKIPNEEIIKTLGAIYFVAVRRTRGNREYLNIIKQYVGLNTEIGRMRVI</sequence>
<proteinExistence type="predicted"/>
<reference evidence="1" key="2">
    <citation type="submission" date="2020-09" db="EMBL/GenBank/DDBJ databases">
        <authorList>
            <person name="Sun Q."/>
            <person name="Zhou Y."/>
        </authorList>
    </citation>
    <scope>NUCLEOTIDE SEQUENCE</scope>
    <source>
        <strain evidence="1">CGMCC 1.15758</strain>
    </source>
</reference>
<dbReference type="Proteomes" id="UP000636949">
    <property type="component" value="Unassembled WGS sequence"/>
</dbReference>
<protein>
    <submittedName>
        <fullName evidence="1">Uncharacterized protein</fullName>
    </submittedName>
</protein>
<dbReference type="OrthoDB" id="5419571at2"/>
<accession>A0A8J3EA28</accession>
<reference evidence="1" key="1">
    <citation type="journal article" date="2014" name="Int. J. Syst. Evol. Microbiol.">
        <title>Complete genome sequence of Corynebacterium casei LMG S-19264T (=DSM 44701T), isolated from a smear-ripened cheese.</title>
        <authorList>
            <consortium name="US DOE Joint Genome Institute (JGI-PGF)"/>
            <person name="Walter F."/>
            <person name="Albersmeier A."/>
            <person name="Kalinowski J."/>
            <person name="Ruckert C."/>
        </authorList>
    </citation>
    <scope>NUCLEOTIDE SEQUENCE</scope>
    <source>
        <strain evidence="1">CGMCC 1.15758</strain>
    </source>
</reference>
<keyword evidence="2" id="KW-1185">Reference proteome</keyword>
<evidence type="ECO:0000313" key="1">
    <source>
        <dbReference type="EMBL" id="GGG05434.1"/>
    </source>
</evidence>
<evidence type="ECO:0000313" key="2">
    <source>
        <dbReference type="Proteomes" id="UP000636949"/>
    </source>
</evidence>
<gene>
    <name evidence="1" type="ORF">GCM10010995_23640</name>
</gene>
<comment type="caution">
    <text evidence="1">The sequence shown here is derived from an EMBL/GenBank/DDBJ whole genome shotgun (WGS) entry which is preliminary data.</text>
</comment>
<organism evidence="1 2">
    <name type="scientific">Cysteiniphilum litorale</name>
    <dbReference type="NCBI Taxonomy" id="2056700"/>
    <lineage>
        <taxon>Bacteria</taxon>
        <taxon>Pseudomonadati</taxon>
        <taxon>Pseudomonadota</taxon>
        <taxon>Gammaproteobacteria</taxon>
        <taxon>Thiotrichales</taxon>
        <taxon>Fastidiosibacteraceae</taxon>
        <taxon>Cysteiniphilum</taxon>
    </lineage>
</organism>
<name>A0A8J3EA28_9GAMM</name>
<dbReference type="EMBL" id="BMJS01000036">
    <property type="protein sequence ID" value="GGG05434.1"/>
    <property type="molecule type" value="Genomic_DNA"/>
</dbReference>
<dbReference type="AlphaFoldDB" id="A0A8J3EA28"/>
<dbReference type="RefSeq" id="WP_117003682.1">
    <property type="nucleotide sequence ID" value="NZ_BMJS01000036.1"/>
</dbReference>